<gene>
    <name evidence="3" type="ORF">ENU54_08620</name>
</gene>
<sequence length="147" mass="15988">MRKVWAAAIGLAVVTAVCGLAQVRPSPTMVIGLDFPTIGWVRYDKDGAIRGTWGFNLGLGISSRTYTAKDGLQPEKLNFFWGWGTLAILVPYLEIGATYAFPMDTDKLFCVSAGGIVAFAGLVAALAGYPLPWWVYPAPYISFSFWL</sequence>
<proteinExistence type="predicted"/>
<protein>
    <submittedName>
        <fullName evidence="3">Uncharacterized protein</fullName>
    </submittedName>
</protein>
<feature type="transmembrane region" description="Helical" evidence="1">
    <location>
        <begin position="80"/>
        <end position="101"/>
    </location>
</feature>
<feature type="chain" id="PRO_5031360520" evidence="2">
    <location>
        <begin position="22"/>
        <end position="147"/>
    </location>
</feature>
<name>A0A7V4A2I4_9DEIN</name>
<reference evidence="3" key="1">
    <citation type="journal article" date="2020" name="mSystems">
        <title>Genome- and Community-Level Interaction Insights into Carbon Utilization and Element Cycling Functions of Hydrothermarchaeota in Hydrothermal Sediment.</title>
        <authorList>
            <person name="Zhou Z."/>
            <person name="Liu Y."/>
            <person name="Xu W."/>
            <person name="Pan J."/>
            <person name="Luo Z.H."/>
            <person name="Li M."/>
        </authorList>
    </citation>
    <scope>NUCLEOTIDE SEQUENCE [LARGE SCALE GENOMIC DNA]</scope>
    <source>
        <strain evidence="3">SpSt-679</strain>
    </source>
</reference>
<keyword evidence="1" id="KW-0812">Transmembrane</keyword>
<keyword evidence="1" id="KW-0472">Membrane</keyword>
<evidence type="ECO:0000256" key="2">
    <source>
        <dbReference type="SAM" id="SignalP"/>
    </source>
</evidence>
<feature type="signal peptide" evidence="2">
    <location>
        <begin position="1"/>
        <end position="21"/>
    </location>
</feature>
<comment type="caution">
    <text evidence="3">The sequence shown here is derived from an EMBL/GenBank/DDBJ whole genome shotgun (WGS) entry which is preliminary data.</text>
</comment>
<evidence type="ECO:0000256" key="1">
    <source>
        <dbReference type="SAM" id="Phobius"/>
    </source>
</evidence>
<dbReference type="EMBL" id="DTCX01000485">
    <property type="protein sequence ID" value="HGL50632.1"/>
    <property type="molecule type" value="Genomic_DNA"/>
</dbReference>
<dbReference type="AlphaFoldDB" id="A0A7V4A2I4"/>
<keyword evidence="2" id="KW-0732">Signal</keyword>
<organism evidence="3">
    <name type="scientific">Thermus tengchongensis</name>
    <dbReference type="NCBI Taxonomy" id="1214928"/>
    <lineage>
        <taxon>Bacteria</taxon>
        <taxon>Thermotogati</taxon>
        <taxon>Deinococcota</taxon>
        <taxon>Deinococci</taxon>
        <taxon>Thermales</taxon>
        <taxon>Thermaceae</taxon>
        <taxon>Thermus</taxon>
    </lineage>
</organism>
<keyword evidence="1" id="KW-1133">Transmembrane helix</keyword>
<accession>A0A7V4A2I4</accession>
<feature type="transmembrane region" description="Helical" evidence="1">
    <location>
        <begin position="108"/>
        <end position="129"/>
    </location>
</feature>
<evidence type="ECO:0000313" key="3">
    <source>
        <dbReference type="EMBL" id="HGL50632.1"/>
    </source>
</evidence>